<name>A0ABS7TJX9_9BACT</name>
<keyword evidence="3" id="KW-1185">Reference proteome</keyword>
<feature type="region of interest" description="Disordered" evidence="1">
    <location>
        <begin position="24"/>
        <end position="98"/>
    </location>
</feature>
<feature type="compositionally biased region" description="Low complexity" evidence="1">
    <location>
        <begin position="49"/>
        <end position="95"/>
    </location>
</feature>
<evidence type="ECO:0000313" key="3">
    <source>
        <dbReference type="Proteomes" id="UP001139031"/>
    </source>
</evidence>
<dbReference type="EMBL" id="JAIRAU010000001">
    <property type="protein sequence ID" value="MBZ5708504.1"/>
    <property type="molecule type" value="Genomic_DNA"/>
</dbReference>
<accession>A0ABS7TJX9</accession>
<reference evidence="2" key="1">
    <citation type="submission" date="2021-08" db="EMBL/GenBank/DDBJ databases">
        <authorList>
            <person name="Stevens D.C."/>
        </authorList>
    </citation>
    <scope>NUCLEOTIDE SEQUENCE</scope>
    <source>
        <strain evidence="2">DSM 53165</strain>
    </source>
</reference>
<sequence>MPLVSRLPRLTVAAVLFVACESKDPLDSATNPTAVTDPSAGPGGDMTEGPGSSTTADTGPTTGGTATDPEPTSGGTTTGTTDDDAATATGDPTSGVELSHDLDIQPIWDANCLTGCHTAGGTAASWFVLDVGAAYDEIVLQSSFEVASMVLVQPGDVENSYLWHKINDTHLEVGGAGTAMPPPPAAQLSSAELGKIGQWIEGGCAP</sequence>
<proteinExistence type="predicted"/>
<comment type="caution">
    <text evidence="2">The sequence shown here is derived from an EMBL/GenBank/DDBJ whole genome shotgun (WGS) entry which is preliminary data.</text>
</comment>
<dbReference type="Proteomes" id="UP001139031">
    <property type="component" value="Unassembled WGS sequence"/>
</dbReference>
<dbReference type="PROSITE" id="PS51257">
    <property type="entry name" value="PROKAR_LIPOPROTEIN"/>
    <property type="match status" value="1"/>
</dbReference>
<gene>
    <name evidence="2" type="ORF">K7C98_04490</name>
</gene>
<evidence type="ECO:0000256" key="1">
    <source>
        <dbReference type="SAM" id="MobiDB-lite"/>
    </source>
</evidence>
<protein>
    <recommendedName>
        <fullName evidence="4">Cytochrome c domain-containing protein</fullName>
    </recommendedName>
</protein>
<dbReference type="RefSeq" id="WP_224190252.1">
    <property type="nucleotide sequence ID" value="NZ_JAIRAU010000001.1"/>
</dbReference>
<evidence type="ECO:0000313" key="2">
    <source>
        <dbReference type="EMBL" id="MBZ5708504.1"/>
    </source>
</evidence>
<organism evidence="2 3">
    <name type="scientific">Nannocystis pusilla</name>
    <dbReference type="NCBI Taxonomy" id="889268"/>
    <lineage>
        <taxon>Bacteria</taxon>
        <taxon>Pseudomonadati</taxon>
        <taxon>Myxococcota</taxon>
        <taxon>Polyangia</taxon>
        <taxon>Nannocystales</taxon>
        <taxon>Nannocystaceae</taxon>
        <taxon>Nannocystis</taxon>
    </lineage>
</organism>
<evidence type="ECO:0008006" key="4">
    <source>
        <dbReference type="Google" id="ProtNLM"/>
    </source>
</evidence>